<keyword evidence="1" id="KW-1133">Transmembrane helix</keyword>
<dbReference type="AlphaFoldDB" id="A0AAW6U935"/>
<evidence type="ECO:0000313" key="3">
    <source>
        <dbReference type="Proteomes" id="UP001431532"/>
    </source>
</evidence>
<keyword evidence="1" id="KW-0472">Membrane</keyword>
<gene>
    <name evidence="2" type="ORF">QJ521_02700</name>
</gene>
<organism evidence="2 3">
    <name type="scientific">Peloplasma aerotolerans</name>
    <dbReference type="NCBI Taxonomy" id="3044389"/>
    <lineage>
        <taxon>Bacteria</taxon>
        <taxon>Bacillati</taxon>
        <taxon>Mycoplasmatota</taxon>
        <taxon>Mollicutes</taxon>
        <taxon>Acholeplasmatales</taxon>
        <taxon>Acholeplasmataceae</taxon>
        <taxon>Peloplasma</taxon>
    </lineage>
</organism>
<dbReference type="Proteomes" id="UP001431532">
    <property type="component" value="Unassembled WGS sequence"/>
</dbReference>
<name>A0AAW6U935_9MOLU</name>
<comment type="caution">
    <text evidence="2">The sequence shown here is derived from an EMBL/GenBank/DDBJ whole genome shotgun (WGS) entry which is preliminary data.</text>
</comment>
<accession>A0AAW6U935</accession>
<sequence length="322" mass="36833">MRKTKRIYISLLGLVISMFIFGTVSYAWISLATINNIEGLTLTASSGNELQISIDGIEFSNRLPTAVLTEIFEDIRLIDLTSLDGINFELGGLRDFEGVIANEHYLSFDLWFRTIRPERTIYLINNVNDQVDFNTAIQGTYVVSQGVSWRADHSFINGATMDDIVEKGDIGIYHASDAIRISVIELNDDLNPLDQRDEEELRRFIYDPSENPSRGYGVPIGMFSYFVQKTKWYIKLPDTFPETSYRLTKFDTHNPYQALDNESWVATLQETDEVDNLGRTYYKAKIRVNIWVEGWDADAFDAIDKDTVLIQLQFKAADKAIE</sequence>
<reference evidence="2" key="1">
    <citation type="submission" date="2023-05" db="EMBL/GenBank/DDBJ databases">
        <title>Mariniplasma microaerophilum sp. nov., a novel anaerobic mollicute isolated from terrestrial mud volcano, Taman Peninsula, Russia.</title>
        <authorList>
            <person name="Khomyakova M.A."/>
            <person name="Merkel A.Y."/>
            <person name="Slobodkin A.I."/>
        </authorList>
    </citation>
    <scope>NUCLEOTIDE SEQUENCE</scope>
    <source>
        <strain evidence="2">M4Ah</strain>
    </source>
</reference>
<dbReference type="RefSeq" id="WP_282838879.1">
    <property type="nucleotide sequence ID" value="NZ_JASCXW010000005.1"/>
</dbReference>
<dbReference type="EMBL" id="JASCXW010000005">
    <property type="protein sequence ID" value="MDI6452464.1"/>
    <property type="molecule type" value="Genomic_DNA"/>
</dbReference>
<feature type="transmembrane region" description="Helical" evidence="1">
    <location>
        <begin position="7"/>
        <end position="29"/>
    </location>
</feature>
<keyword evidence="3" id="KW-1185">Reference proteome</keyword>
<evidence type="ECO:0000313" key="2">
    <source>
        <dbReference type="EMBL" id="MDI6452464.1"/>
    </source>
</evidence>
<proteinExistence type="predicted"/>
<keyword evidence="1" id="KW-0812">Transmembrane</keyword>
<evidence type="ECO:0000256" key="1">
    <source>
        <dbReference type="SAM" id="Phobius"/>
    </source>
</evidence>
<protein>
    <submittedName>
        <fullName evidence="2">Uncharacterized protein</fullName>
    </submittedName>
</protein>